<dbReference type="InterPro" id="IPR006599">
    <property type="entry name" value="CARP_motif"/>
</dbReference>
<dbReference type="OrthoDB" id="446125at2759"/>
<dbReference type="InterPro" id="IPR017901">
    <property type="entry name" value="C-CAP_CF_C-like"/>
</dbReference>
<feature type="region of interest" description="Disordered" evidence="2">
    <location>
        <begin position="1"/>
        <end position="39"/>
    </location>
</feature>
<dbReference type="InterPro" id="IPR036222">
    <property type="entry name" value="CAP_N_sf"/>
</dbReference>
<evidence type="ECO:0000256" key="1">
    <source>
        <dbReference type="ARBA" id="ARBA00007659"/>
    </source>
</evidence>
<feature type="region of interest" description="Disordered" evidence="2">
    <location>
        <begin position="813"/>
        <end position="862"/>
    </location>
</feature>
<dbReference type="PANTHER" id="PTHR10652:SF0">
    <property type="entry name" value="ADENYLYL CYCLASE-ASSOCIATED PROTEIN"/>
    <property type="match status" value="1"/>
</dbReference>
<evidence type="ECO:0000256" key="2">
    <source>
        <dbReference type="SAM" id="MobiDB-lite"/>
    </source>
</evidence>
<gene>
    <name evidence="4" type="primary">CAP1</name>
    <name evidence="4" type="ORF">FOL47_005319</name>
</gene>
<dbReference type="AlphaFoldDB" id="A0A7J6LXP2"/>
<evidence type="ECO:0000259" key="3">
    <source>
        <dbReference type="PROSITE" id="PS51329"/>
    </source>
</evidence>
<dbReference type="SMART" id="SM00673">
    <property type="entry name" value="CARP"/>
    <property type="match status" value="2"/>
</dbReference>
<proteinExistence type="inferred from homology"/>
<dbReference type="Pfam" id="PF08603">
    <property type="entry name" value="CAP_C"/>
    <property type="match status" value="1"/>
</dbReference>
<dbReference type="InterPro" id="IPR036223">
    <property type="entry name" value="CAP_C_sf"/>
</dbReference>
<dbReference type="GO" id="GO:0003779">
    <property type="term" value="F:actin binding"/>
    <property type="evidence" value="ECO:0007669"/>
    <property type="project" value="InterPro"/>
</dbReference>
<feature type="compositionally biased region" description="Low complexity" evidence="2">
    <location>
        <begin position="599"/>
        <end position="610"/>
    </location>
</feature>
<feature type="compositionally biased region" description="Pro residues" evidence="2">
    <location>
        <begin position="823"/>
        <end position="842"/>
    </location>
</feature>
<dbReference type="InterPro" id="IPR013912">
    <property type="entry name" value="Adenylate_cyclase-assoc_CAP_C"/>
</dbReference>
<name>A0A7J6LXP2_PERCH</name>
<protein>
    <submittedName>
        <fullName evidence="4">F-actin-capping protein subunit alpha</fullName>
    </submittedName>
</protein>
<dbReference type="EMBL" id="JAAPAO010000298">
    <property type="protein sequence ID" value="KAF4664059.1"/>
    <property type="molecule type" value="Genomic_DNA"/>
</dbReference>
<dbReference type="GO" id="GO:0019933">
    <property type="term" value="P:cAMP-mediated signaling"/>
    <property type="evidence" value="ECO:0007669"/>
    <property type="project" value="TreeGrafter"/>
</dbReference>
<comment type="caution">
    <text evidence="4">The sequence shown here is derived from an EMBL/GenBank/DDBJ whole genome shotgun (WGS) entry which is preliminary data.</text>
</comment>
<dbReference type="GO" id="GO:0007015">
    <property type="term" value="P:actin filament organization"/>
    <property type="evidence" value="ECO:0007669"/>
    <property type="project" value="TreeGrafter"/>
</dbReference>
<dbReference type="GO" id="GO:0008179">
    <property type="term" value="F:adenylate cyclase binding"/>
    <property type="evidence" value="ECO:0007669"/>
    <property type="project" value="TreeGrafter"/>
</dbReference>
<dbReference type="PROSITE" id="PS51329">
    <property type="entry name" value="C_CAP_COFACTOR_C"/>
    <property type="match status" value="1"/>
</dbReference>
<evidence type="ECO:0000313" key="4">
    <source>
        <dbReference type="EMBL" id="KAF4664059.1"/>
    </source>
</evidence>
<reference evidence="4 5" key="1">
    <citation type="submission" date="2020-04" db="EMBL/GenBank/DDBJ databases">
        <title>Perkinsus chesapeaki whole genome sequence.</title>
        <authorList>
            <person name="Bogema D.R."/>
        </authorList>
    </citation>
    <scope>NUCLEOTIDE SEQUENCE [LARGE SCALE GENOMIC DNA]</scope>
    <source>
        <strain evidence="4">ATCC PRA-425</strain>
    </source>
</reference>
<feature type="region of interest" description="Disordered" evidence="2">
    <location>
        <begin position="220"/>
        <end position="248"/>
    </location>
</feature>
<feature type="compositionally biased region" description="Low complexity" evidence="2">
    <location>
        <begin position="813"/>
        <end position="822"/>
    </location>
</feature>
<dbReference type="Gene3D" id="1.25.40.330">
    <property type="entry name" value="Adenylate cyclase-associated CAP, N-terminal domain"/>
    <property type="match status" value="1"/>
</dbReference>
<dbReference type="InterPro" id="IPR001837">
    <property type="entry name" value="Adenylate_cyclase-assoc_CAP"/>
</dbReference>
<comment type="similarity">
    <text evidence="1">Belongs to the CAP family.</text>
</comment>
<dbReference type="PANTHER" id="PTHR10652">
    <property type="entry name" value="ADENYLYL CYCLASE-ASSOCIATED PROTEIN"/>
    <property type="match status" value="1"/>
</dbReference>
<accession>A0A7J6LXP2</accession>
<evidence type="ECO:0000313" key="5">
    <source>
        <dbReference type="Proteomes" id="UP000591131"/>
    </source>
</evidence>
<dbReference type="InterPro" id="IPR016098">
    <property type="entry name" value="CAP/MinC_C"/>
</dbReference>
<feature type="domain" description="C-CAP/cofactor C-like" evidence="3">
    <location>
        <begin position="929"/>
        <end position="1067"/>
    </location>
</feature>
<feature type="region of interest" description="Disordered" evidence="2">
    <location>
        <begin position="126"/>
        <end position="157"/>
    </location>
</feature>
<feature type="region of interest" description="Disordered" evidence="2">
    <location>
        <begin position="56"/>
        <end position="90"/>
    </location>
</feature>
<dbReference type="GO" id="GO:0005737">
    <property type="term" value="C:cytoplasm"/>
    <property type="evidence" value="ECO:0007669"/>
    <property type="project" value="TreeGrafter"/>
</dbReference>
<dbReference type="InterPro" id="IPR043129">
    <property type="entry name" value="ATPase_NBD"/>
</dbReference>
<dbReference type="Proteomes" id="UP000591131">
    <property type="component" value="Unassembled WGS sequence"/>
</dbReference>
<feature type="region of interest" description="Disordered" evidence="2">
    <location>
        <begin position="599"/>
        <end position="619"/>
    </location>
</feature>
<dbReference type="SUPFAM" id="SSF53067">
    <property type="entry name" value="Actin-like ATPase domain"/>
    <property type="match status" value="1"/>
</dbReference>
<dbReference type="Pfam" id="PF21938">
    <property type="entry name" value="CAP_N"/>
    <property type="match status" value="1"/>
</dbReference>
<feature type="compositionally biased region" description="Acidic residues" evidence="2">
    <location>
        <begin position="78"/>
        <end position="87"/>
    </location>
</feature>
<dbReference type="SUPFAM" id="SSF101278">
    <property type="entry name" value="N-terminal domain of adenylylcyclase associated protein, CAP"/>
    <property type="match status" value="1"/>
</dbReference>
<feature type="compositionally biased region" description="Polar residues" evidence="2">
    <location>
        <begin position="7"/>
        <end position="22"/>
    </location>
</feature>
<keyword evidence="5" id="KW-1185">Reference proteome</keyword>
<feature type="region of interest" description="Disordered" evidence="2">
    <location>
        <begin position="907"/>
        <end position="928"/>
    </location>
</feature>
<feature type="compositionally biased region" description="Acidic residues" evidence="2">
    <location>
        <begin position="225"/>
        <end position="239"/>
    </location>
</feature>
<dbReference type="Gene3D" id="2.160.20.70">
    <property type="match status" value="1"/>
</dbReference>
<feature type="compositionally biased region" description="Low complexity" evidence="2">
    <location>
        <begin position="907"/>
        <end position="920"/>
    </location>
</feature>
<dbReference type="SUPFAM" id="SSF69340">
    <property type="entry name" value="C-terminal domain of adenylylcyclase associated protein"/>
    <property type="match status" value="1"/>
</dbReference>
<organism evidence="4 5">
    <name type="scientific">Perkinsus chesapeaki</name>
    <name type="common">Clam parasite</name>
    <name type="synonym">Perkinsus andrewsi</name>
    <dbReference type="NCBI Taxonomy" id="330153"/>
    <lineage>
        <taxon>Eukaryota</taxon>
        <taxon>Sar</taxon>
        <taxon>Alveolata</taxon>
        <taxon>Perkinsozoa</taxon>
        <taxon>Perkinsea</taxon>
        <taxon>Perkinsida</taxon>
        <taxon>Perkinsidae</taxon>
        <taxon>Perkinsus</taxon>
    </lineage>
</organism>
<sequence length="1094" mass="118420">MVGLAVASSQRNQASSSPNASTVGLPGLGHNGQGRKLKPAATMALHEFKRSKHCVTFGGTRIAGGGVSAPEESRPESSAEDISEEEGCSPQARLEAAQRRYNRGETLPTLQPRRDPAEVLHNALESASKVGGGSTSSRQKSYDVHGSSSSSPPADLDVPPLKRRLFESLRILCIDIGGTRTKFMYEHGNKRVLLPAADSAQLWDKPNRLESLRKRLASHLIGSTSDEDMDSTDGPDDDEPGRPPSPYIRQRQLPVAMHQIDRVVFSVPGTVELTTDLDKEDMCTVKNMPSLSPLFRGFNFKSAFSVLFPCAKIYAVADNLAAAMGVACMPRCRNLSAGLVVVLGTAPAAATFFRPPSNGVHHRHALSAKTIELAMWQSWIWFTKMPLNDPYGYCGGLKVSEDGKIIQLKDQNQYWGIGLPPDMIGIPHHQARIRFALDTLTWKRLRGKHPDLPKEMQGNLSEAEATKVWCSRVQSMVNVMAQRFHGVYGPPDIVVLLGGNSLRCKGQVNEAEYFDPDCSRSIPVRVPVMIPDSDSEQQLLHMSGLAQAAAYRIQQVHAPGPDPLARGWTRGGEIYLWQRRPEILLEEVTTRLEQLYSASSKAAAGPSANRGPPPPPELPDFISDFDRRMCPVLEGVVKAGRGVGVEAVVLATEKYVESVKMLRNLLLLTSIASKPGDADWQFVLAPVMELGKAVGALGGRACPVEYVLHIKGTVEAMNIVMVFVTPGNPKAVIANCLESADYYFMQVLRRKVDVESSWVKAIKGSLTALMDYFNDDERYKMGIMWKVNSGVAAKDFLTKHVLTAAPWPASIASPSAPTAKGHAPPPPPPNAKGKAPPPPPPSGGMANGAPPPPPRAGAAPAPGGMAAVFADIRKIGTEGKSLKHVTKDMKSKNIKQSHVPDKYLTAVNGNGSSKSGSVKAPEGGPTVKPPRCEVLRDNWIVENYVNHPEVLELPDVTMKQLVYISNCTKTTVQIPTKCKSVCIDGCKNVQLVLDSVISSVELVNCESCRVQTIGCVPCVSIDKCSGVQLFLSKASLDCAITTSKSSEMNLNIPISDDGEYKEMPIPEQFVHKLTAAVEDPTKAKLHSDVSDLYA</sequence>
<dbReference type="InterPro" id="IPR053950">
    <property type="entry name" value="CAP_N"/>
</dbReference>